<evidence type="ECO:0000256" key="2">
    <source>
        <dbReference type="ARBA" id="ARBA00023004"/>
    </source>
</evidence>
<keyword evidence="6" id="KW-0456">Lyase</keyword>
<dbReference type="EMBL" id="JACHHP010000002">
    <property type="protein sequence ID" value="MBB5207663.1"/>
    <property type="molecule type" value="Genomic_DNA"/>
</dbReference>
<keyword evidence="7" id="KW-1185">Reference proteome</keyword>
<evidence type="ECO:0000256" key="1">
    <source>
        <dbReference type="ARBA" id="ARBA00022723"/>
    </source>
</evidence>
<dbReference type="PROSITE" id="PS51918">
    <property type="entry name" value="RADICAL_SAM"/>
    <property type="match status" value="1"/>
</dbReference>
<dbReference type="PANTHER" id="PTHR43432:SF3">
    <property type="entry name" value="SLR0285 PROTEIN"/>
    <property type="match status" value="1"/>
</dbReference>
<keyword evidence="2" id="KW-0408">Iron</keyword>
<dbReference type="InterPro" id="IPR007197">
    <property type="entry name" value="rSAM"/>
</dbReference>
<dbReference type="AlphaFoldDB" id="A0A7W8D7F5"/>
<name>A0A7W8D7F5_9GAMM</name>
<dbReference type="InterPro" id="IPR006638">
    <property type="entry name" value="Elp3/MiaA/NifB-like_rSAM"/>
</dbReference>
<evidence type="ECO:0000259" key="5">
    <source>
        <dbReference type="PROSITE" id="PS51918"/>
    </source>
</evidence>
<dbReference type="SUPFAM" id="SSF102114">
    <property type="entry name" value="Radical SAM enzymes"/>
    <property type="match status" value="1"/>
</dbReference>
<feature type="domain" description="Radical SAM core" evidence="5">
    <location>
        <begin position="60"/>
        <end position="297"/>
    </location>
</feature>
<evidence type="ECO:0000313" key="6">
    <source>
        <dbReference type="EMBL" id="MBB5207663.1"/>
    </source>
</evidence>
<dbReference type="GO" id="GO:0051536">
    <property type="term" value="F:iron-sulfur cluster binding"/>
    <property type="evidence" value="ECO:0007669"/>
    <property type="project" value="UniProtKB-KW"/>
</dbReference>
<comment type="caution">
    <text evidence="6">The sequence shown here is derived from an EMBL/GenBank/DDBJ whole genome shotgun (WGS) entry which is preliminary data.</text>
</comment>
<reference evidence="6 7" key="1">
    <citation type="submission" date="2020-08" db="EMBL/GenBank/DDBJ databases">
        <title>Genomic Encyclopedia of Type Strains, Phase IV (KMG-IV): sequencing the most valuable type-strain genomes for metagenomic binning, comparative biology and taxonomic classification.</title>
        <authorList>
            <person name="Goeker M."/>
        </authorList>
    </citation>
    <scope>NUCLEOTIDE SEQUENCE [LARGE SCALE GENOMIC DNA]</scope>
    <source>
        <strain evidence="6 7">DSM 24163</strain>
    </source>
</reference>
<keyword evidence="3" id="KW-0411">Iron-sulfur</keyword>
<dbReference type="PANTHER" id="PTHR43432">
    <property type="entry name" value="SLR0285 PROTEIN"/>
    <property type="match status" value="1"/>
</dbReference>
<dbReference type="InterPro" id="IPR058240">
    <property type="entry name" value="rSAM_sf"/>
</dbReference>
<dbReference type="GO" id="GO:0016829">
    <property type="term" value="F:lyase activity"/>
    <property type="evidence" value="ECO:0007669"/>
    <property type="project" value="UniProtKB-KW"/>
</dbReference>
<dbReference type="InterPro" id="IPR040086">
    <property type="entry name" value="MJ0683-like"/>
</dbReference>
<evidence type="ECO:0000256" key="4">
    <source>
        <dbReference type="SAM" id="MobiDB-lite"/>
    </source>
</evidence>
<sequence length="358" mass="40134">MQHERIKGRGSALNLEGRYIQRRHEAEDDGWFVDGEPASPPRTTVTDERARSIVSHNQSPDLGFTASINPYRGCEHGCSYCYARPSHSYLELSPGLDFETKLYAKTNAAELLRAELARPGYVVSPIALGANTDPYQPIEKRYRITRQILEVLHETRHPVSIVTKNAMVERDLDLLAPMARDNLAKVYLSVTTLDNRLAARMEPRASAPYRKIEALRRLRDAGVPTGVMFAPVIPMINDMELEAVVEAAADAGARSAGYVMLRLPHELKDLFRDWLALHFPDRAAHVMSLIRQSRGGKDYDADFATRQSGTGVFAQLAARRFRLAVRKAGFGEHGRNLDLDTTKFVKPRKPSPQGELFL</sequence>
<dbReference type="RefSeq" id="WP_183960203.1">
    <property type="nucleotide sequence ID" value="NZ_JACHHP010000002.1"/>
</dbReference>
<gene>
    <name evidence="6" type="ORF">HNQ52_001192</name>
</gene>
<dbReference type="SFLD" id="SFLDS00029">
    <property type="entry name" value="Radical_SAM"/>
    <property type="match status" value="1"/>
</dbReference>
<dbReference type="CDD" id="cd01335">
    <property type="entry name" value="Radical_SAM"/>
    <property type="match status" value="1"/>
</dbReference>
<dbReference type="Gene3D" id="3.80.30.30">
    <property type="match status" value="1"/>
</dbReference>
<dbReference type="SFLD" id="SFLDG01084">
    <property type="entry name" value="Uncharacterised_Radical_SAM_Su"/>
    <property type="match status" value="1"/>
</dbReference>
<dbReference type="SMART" id="SM00729">
    <property type="entry name" value="Elp3"/>
    <property type="match status" value="1"/>
</dbReference>
<keyword evidence="1" id="KW-0479">Metal-binding</keyword>
<evidence type="ECO:0000256" key="3">
    <source>
        <dbReference type="ARBA" id="ARBA00023014"/>
    </source>
</evidence>
<evidence type="ECO:0000313" key="7">
    <source>
        <dbReference type="Proteomes" id="UP000521199"/>
    </source>
</evidence>
<dbReference type="GO" id="GO:0046872">
    <property type="term" value="F:metal ion binding"/>
    <property type="evidence" value="ECO:0007669"/>
    <property type="project" value="UniProtKB-KW"/>
</dbReference>
<accession>A0A7W8D7F5</accession>
<organism evidence="6 7">
    <name type="scientific">Chiayiivirga flava</name>
    <dbReference type="NCBI Taxonomy" id="659595"/>
    <lineage>
        <taxon>Bacteria</taxon>
        <taxon>Pseudomonadati</taxon>
        <taxon>Pseudomonadota</taxon>
        <taxon>Gammaproteobacteria</taxon>
        <taxon>Lysobacterales</taxon>
        <taxon>Lysobacteraceae</taxon>
        <taxon>Chiayiivirga</taxon>
    </lineage>
</organism>
<protein>
    <submittedName>
        <fullName evidence="6">DNA repair photolyase</fullName>
    </submittedName>
</protein>
<dbReference type="NCBIfam" id="NF033668">
    <property type="entry name" value="rSAM_PA0069"/>
    <property type="match status" value="1"/>
</dbReference>
<proteinExistence type="predicted"/>
<dbReference type="Proteomes" id="UP000521199">
    <property type="component" value="Unassembled WGS sequence"/>
</dbReference>
<feature type="region of interest" description="Disordered" evidence="4">
    <location>
        <begin position="30"/>
        <end position="56"/>
    </location>
</feature>
<dbReference type="Pfam" id="PF04055">
    <property type="entry name" value="Radical_SAM"/>
    <property type="match status" value="1"/>
</dbReference>